<accession>A0A6A5TBH7</accession>
<evidence type="ECO:0000313" key="3">
    <source>
        <dbReference type="Proteomes" id="UP000800035"/>
    </source>
</evidence>
<dbReference type="AlphaFoldDB" id="A0A6A5TBH7"/>
<gene>
    <name evidence="2" type="ORF">CC80DRAFT_599202</name>
</gene>
<feature type="domain" description="DUF7709" evidence="1">
    <location>
        <begin position="28"/>
        <end position="105"/>
    </location>
</feature>
<evidence type="ECO:0000313" key="2">
    <source>
        <dbReference type="EMBL" id="KAF1949079.1"/>
    </source>
</evidence>
<sequence length="111" mass="12220">MPNRKLGTVGALIMNVALPTRTSGKSNRKKLQPDTIGALITNIKAYDETMSKPKVDGKRNQILEDVMAATLPLLKKTGLFELFTPDDWIKGTSAGRRYIGQLAKKDAYSNL</sequence>
<reference evidence="2" key="1">
    <citation type="journal article" date="2020" name="Stud. Mycol.">
        <title>101 Dothideomycetes genomes: a test case for predicting lifestyles and emergence of pathogens.</title>
        <authorList>
            <person name="Haridas S."/>
            <person name="Albert R."/>
            <person name="Binder M."/>
            <person name="Bloem J."/>
            <person name="Labutti K."/>
            <person name="Salamov A."/>
            <person name="Andreopoulos B."/>
            <person name="Baker S."/>
            <person name="Barry K."/>
            <person name="Bills G."/>
            <person name="Bluhm B."/>
            <person name="Cannon C."/>
            <person name="Castanera R."/>
            <person name="Culley D."/>
            <person name="Daum C."/>
            <person name="Ezra D."/>
            <person name="Gonzalez J."/>
            <person name="Henrissat B."/>
            <person name="Kuo A."/>
            <person name="Liang C."/>
            <person name="Lipzen A."/>
            <person name="Lutzoni F."/>
            <person name="Magnuson J."/>
            <person name="Mondo S."/>
            <person name="Nolan M."/>
            <person name="Ohm R."/>
            <person name="Pangilinan J."/>
            <person name="Park H.-J."/>
            <person name="Ramirez L."/>
            <person name="Alfaro M."/>
            <person name="Sun H."/>
            <person name="Tritt A."/>
            <person name="Yoshinaga Y."/>
            <person name="Zwiers L.-H."/>
            <person name="Turgeon B."/>
            <person name="Goodwin S."/>
            <person name="Spatafora J."/>
            <person name="Crous P."/>
            <person name="Grigoriev I."/>
        </authorList>
    </citation>
    <scope>NUCLEOTIDE SEQUENCE</scope>
    <source>
        <strain evidence="2">CBS 675.92</strain>
    </source>
</reference>
<keyword evidence="3" id="KW-1185">Reference proteome</keyword>
<dbReference type="Pfam" id="PF24813">
    <property type="entry name" value="DUF7709"/>
    <property type="match status" value="1"/>
</dbReference>
<protein>
    <recommendedName>
        <fullName evidence="1">DUF7709 domain-containing protein</fullName>
    </recommendedName>
</protein>
<proteinExistence type="predicted"/>
<dbReference type="Proteomes" id="UP000800035">
    <property type="component" value="Unassembled WGS sequence"/>
</dbReference>
<organism evidence="2 3">
    <name type="scientific">Byssothecium circinans</name>
    <dbReference type="NCBI Taxonomy" id="147558"/>
    <lineage>
        <taxon>Eukaryota</taxon>
        <taxon>Fungi</taxon>
        <taxon>Dikarya</taxon>
        <taxon>Ascomycota</taxon>
        <taxon>Pezizomycotina</taxon>
        <taxon>Dothideomycetes</taxon>
        <taxon>Pleosporomycetidae</taxon>
        <taxon>Pleosporales</taxon>
        <taxon>Massarineae</taxon>
        <taxon>Massarinaceae</taxon>
        <taxon>Byssothecium</taxon>
    </lineage>
</organism>
<evidence type="ECO:0000259" key="1">
    <source>
        <dbReference type="Pfam" id="PF24813"/>
    </source>
</evidence>
<dbReference type="OrthoDB" id="2359405at2759"/>
<dbReference type="EMBL" id="ML977042">
    <property type="protein sequence ID" value="KAF1949079.1"/>
    <property type="molecule type" value="Genomic_DNA"/>
</dbReference>
<name>A0A6A5TBH7_9PLEO</name>
<dbReference type="InterPro" id="IPR056126">
    <property type="entry name" value="DUF7709"/>
</dbReference>